<dbReference type="GO" id="GO:0005854">
    <property type="term" value="C:nascent polypeptide-associated complex"/>
    <property type="evidence" value="ECO:0007669"/>
    <property type="project" value="InterPro"/>
</dbReference>
<feature type="region of interest" description="Disordered" evidence="6">
    <location>
        <begin position="81"/>
        <end position="143"/>
    </location>
</feature>
<comment type="caution">
    <text evidence="8">The sequence shown here is derived from an EMBL/GenBank/DDBJ whole genome shotgun (WGS) entry which is preliminary data.</text>
</comment>
<comment type="function">
    <text evidence="4">Component of the nascent polypeptide-associated complex (NAC), a dynamic component of the ribosomal exit tunnel, protecting the emerging polypeptides from interaction with other cytoplasmic proteins to ensure appropriate nascent protein targeting. The NAC complex also promotes mitochondrial protein import by enhancing productive ribosome interactions with the outer mitochondrial membrane and blocks the inappropriate interaction of ribosomes translating non-secretory nascent polypeptides with translocation sites in the membrane of the endoplasmic reticulum. EGD2 may also be involved in transcription regulation.</text>
</comment>
<dbReference type="InterPro" id="IPR044034">
    <property type="entry name" value="NAC-like_UBA"/>
</dbReference>
<dbReference type="InterPro" id="IPR002715">
    <property type="entry name" value="Nas_poly-pep-assoc_cplx_dom"/>
</dbReference>
<dbReference type="Pfam" id="PF01849">
    <property type="entry name" value="NAC"/>
    <property type="match status" value="1"/>
</dbReference>
<feature type="compositionally biased region" description="Acidic residues" evidence="6">
    <location>
        <begin position="126"/>
        <end position="138"/>
    </location>
</feature>
<name>A0A8J5QKV4_9ASCO</name>
<dbReference type="FunFam" id="1.10.8.10:FF:000006">
    <property type="entry name" value="Putative nascent polypeptide-associated complex subunit alpha"/>
    <property type="match status" value="1"/>
</dbReference>
<dbReference type="PIRSF" id="PIRSF015901">
    <property type="entry name" value="NAC_alpha"/>
    <property type="match status" value="1"/>
</dbReference>
<feature type="compositionally biased region" description="Basic and acidic residues" evidence="6">
    <location>
        <begin position="113"/>
        <end position="125"/>
    </location>
</feature>
<dbReference type="RefSeq" id="XP_049265179.1">
    <property type="nucleotide sequence ID" value="XM_049405195.1"/>
</dbReference>
<evidence type="ECO:0000256" key="4">
    <source>
        <dbReference type="ARBA" id="ARBA00025035"/>
    </source>
</evidence>
<dbReference type="CDD" id="cd22054">
    <property type="entry name" value="NAC_NACA"/>
    <property type="match status" value="1"/>
</dbReference>
<feature type="domain" description="NAC-A/B" evidence="7">
    <location>
        <begin position="16"/>
        <end position="80"/>
    </location>
</feature>
<gene>
    <name evidence="8" type="ORF">J8A68_001533</name>
</gene>
<protein>
    <recommendedName>
        <fullName evidence="2">Nascent polypeptide-associated complex subunit alpha</fullName>
    </recommendedName>
    <alternativeName>
        <fullName evidence="5">Alpha-NAC</fullName>
    </alternativeName>
</protein>
<dbReference type="CDD" id="cd14358">
    <property type="entry name" value="UBA_NAC_euk"/>
    <property type="match status" value="1"/>
</dbReference>
<keyword evidence="9" id="KW-1185">Reference proteome</keyword>
<dbReference type="InterPro" id="IPR016641">
    <property type="entry name" value="EGD2/NACA0like"/>
</dbReference>
<dbReference type="PANTHER" id="PTHR21713">
    <property type="entry name" value="NASCENT POLYPEPTIDE ASSOCIATED COMPLEX ALPHA SUBUNIT-RELATED"/>
    <property type="match status" value="1"/>
</dbReference>
<dbReference type="GO" id="GO:0015031">
    <property type="term" value="P:protein transport"/>
    <property type="evidence" value="ECO:0007669"/>
    <property type="project" value="UniProtKB-KW"/>
</dbReference>
<proteinExistence type="inferred from homology"/>
<dbReference type="FunFam" id="2.20.70.30:FF:000002">
    <property type="entry name" value="Nascent polypeptide-associated complex (NAC), alpha subunit"/>
    <property type="match status" value="1"/>
</dbReference>
<dbReference type="GeneID" id="73468334"/>
<dbReference type="Proteomes" id="UP000694255">
    <property type="component" value="Unassembled WGS sequence"/>
</dbReference>
<evidence type="ECO:0000256" key="2">
    <source>
        <dbReference type="ARBA" id="ARBA00014437"/>
    </source>
</evidence>
<comment type="similarity">
    <text evidence="1">Belongs to the NAC-alpha family.</text>
</comment>
<evidence type="ECO:0000256" key="1">
    <source>
        <dbReference type="ARBA" id="ARBA00009882"/>
    </source>
</evidence>
<dbReference type="Pfam" id="PF19026">
    <property type="entry name" value="UBA_HYPK"/>
    <property type="match status" value="1"/>
</dbReference>
<evidence type="ECO:0000256" key="5">
    <source>
        <dbReference type="ARBA" id="ARBA00030300"/>
    </source>
</evidence>
<accession>A0A8J5QKV4</accession>
<sequence>MSIEEIPQGADINVIPKNEKKARELIKKLNLKQIKGISRVTFKQRGNLIYAIDAPDVYRSAAGTYVVFGEAKVDDMNQRMAEAQAQAAQQEALQKAASDAATADKSPESITADLEKASLGENKADEADEEEGEVDESGLDAKDIEIVVEQTQVSRAKAVKALRKHDGDMVNAIMELS</sequence>
<evidence type="ECO:0000259" key="7">
    <source>
        <dbReference type="PROSITE" id="PS51151"/>
    </source>
</evidence>
<organism evidence="8 9">
    <name type="scientific">[Candida] subhashii</name>
    <dbReference type="NCBI Taxonomy" id="561895"/>
    <lineage>
        <taxon>Eukaryota</taxon>
        <taxon>Fungi</taxon>
        <taxon>Dikarya</taxon>
        <taxon>Ascomycota</taxon>
        <taxon>Saccharomycotina</taxon>
        <taxon>Pichiomycetes</taxon>
        <taxon>Debaryomycetaceae</taxon>
        <taxon>Spathaspora</taxon>
    </lineage>
</organism>
<dbReference type="EMBL" id="JAGSYN010000057">
    <property type="protein sequence ID" value="KAG7664947.1"/>
    <property type="molecule type" value="Genomic_DNA"/>
</dbReference>
<evidence type="ECO:0000256" key="6">
    <source>
        <dbReference type="SAM" id="MobiDB-lite"/>
    </source>
</evidence>
<keyword evidence="3" id="KW-0653">Protein transport</keyword>
<dbReference type="PROSITE" id="PS51151">
    <property type="entry name" value="NAC_AB"/>
    <property type="match status" value="1"/>
</dbReference>
<keyword evidence="3" id="KW-0813">Transport</keyword>
<evidence type="ECO:0000313" key="8">
    <source>
        <dbReference type="EMBL" id="KAG7664947.1"/>
    </source>
</evidence>
<feature type="compositionally biased region" description="Low complexity" evidence="6">
    <location>
        <begin position="81"/>
        <end position="104"/>
    </location>
</feature>
<evidence type="ECO:0000313" key="9">
    <source>
        <dbReference type="Proteomes" id="UP000694255"/>
    </source>
</evidence>
<reference evidence="8 9" key="1">
    <citation type="journal article" date="2021" name="DNA Res.">
        <title>Genome analysis of Candida subhashii reveals its hybrid nature and dual mitochondrial genome conformations.</title>
        <authorList>
            <person name="Mixao V."/>
            <person name="Hegedusova E."/>
            <person name="Saus E."/>
            <person name="Pryszcz L.P."/>
            <person name="Cillingova A."/>
            <person name="Nosek J."/>
            <person name="Gabaldon T."/>
        </authorList>
    </citation>
    <scope>NUCLEOTIDE SEQUENCE [LARGE SCALE GENOMIC DNA]</scope>
    <source>
        <strain evidence="8 9">CBS 10753</strain>
    </source>
</reference>
<dbReference type="AlphaFoldDB" id="A0A8J5QKV4"/>
<evidence type="ECO:0000256" key="3">
    <source>
        <dbReference type="ARBA" id="ARBA00022927"/>
    </source>
</evidence>
<dbReference type="OrthoDB" id="3169036at2759"/>
<dbReference type="SMART" id="SM01407">
    <property type="entry name" value="NAC"/>
    <property type="match status" value="1"/>
</dbReference>